<evidence type="ECO:0000313" key="1">
    <source>
        <dbReference type="EMBL" id="TFE89356.1"/>
    </source>
</evidence>
<comment type="caution">
    <text evidence="1">The sequence shown here is derived from an EMBL/GenBank/DDBJ whole genome shotgun (WGS) entry which is preliminary data.</text>
</comment>
<dbReference type="OrthoDB" id="2475162at2"/>
<dbReference type="AlphaFoldDB" id="A0A4Y8Q6A4"/>
<evidence type="ECO:0000313" key="2">
    <source>
        <dbReference type="Proteomes" id="UP000298246"/>
    </source>
</evidence>
<dbReference type="RefSeq" id="WP_134751472.1">
    <property type="nucleotide sequence ID" value="NZ_MYFO02000005.1"/>
</dbReference>
<organism evidence="1 2">
    <name type="scientific">Paenibacillus athensensis</name>
    <dbReference type="NCBI Taxonomy" id="1967502"/>
    <lineage>
        <taxon>Bacteria</taxon>
        <taxon>Bacillati</taxon>
        <taxon>Bacillota</taxon>
        <taxon>Bacilli</taxon>
        <taxon>Bacillales</taxon>
        <taxon>Paenibacillaceae</taxon>
        <taxon>Paenibacillus</taxon>
    </lineage>
</organism>
<dbReference type="Proteomes" id="UP000298246">
    <property type="component" value="Unassembled WGS sequence"/>
</dbReference>
<name>A0A4Y8Q6A4_9BACL</name>
<gene>
    <name evidence="1" type="ORF">B5M42_07885</name>
</gene>
<proteinExistence type="predicted"/>
<protein>
    <submittedName>
        <fullName evidence="1">Uncharacterized protein</fullName>
    </submittedName>
</protein>
<dbReference type="EMBL" id="MYFO01000007">
    <property type="protein sequence ID" value="TFE89356.1"/>
    <property type="molecule type" value="Genomic_DNA"/>
</dbReference>
<reference evidence="1 2" key="1">
    <citation type="submission" date="2017-03" db="EMBL/GenBank/DDBJ databases">
        <title>Isolation of Levoglucosan Utilizing Bacteria.</title>
        <authorList>
            <person name="Arya A.S."/>
        </authorList>
    </citation>
    <scope>NUCLEOTIDE SEQUENCE [LARGE SCALE GENOMIC DNA]</scope>
    <source>
        <strain evidence="1 2">MEC069</strain>
    </source>
</reference>
<sequence>MIIAKLSVFYDFFEEGLRPQTLFVRFADGELDWSKSMLYIPVQAPFQKMESEDMEELDIGLGVELDDLTINRRYPQRFGINLKALAARHASREIPLERIRQLIVRICDIEETMQTEPNSLYRRSAT</sequence>
<keyword evidence="2" id="KW-1185">Reference proteome</keyword>
<accession>A0A4Y8Q6A4</accession>